<accession>A0A4Q7PDC4</accession>
<reference evidence="1 2" key="1">
    <citation type="submission" date="2019-02" db="EMBL/GenBank/DDBJ databases">
        <title>Genomic Encyclopedia of Archaeal and Bacterial Type Strains, Phase II (KMG-II): from individual species to whole genera.</title>
        <authorList>
            <person name="Goeker M."/>
        </authorList>
    </citation>
    <scope>NUCLEOTIDE SEQUENCE [LARGE SCALE GENOMIC DNA]</scope>
    <source>
        <strain evidence="1 2">DSM 21411</strain>
    </source>
</reference>
<keyword evidence="2" id="KW-1185">Reference proteome</keyword>
<dbReference type="AlphaFoldDB" id="A0A4Q7PDC4"/>
<comment type="caution">
    <text evidence="1">The sequence shown here is derived from an EMBL/GenBank/DDBJ whole genome shotgun (WGS) entry which is preliminary data.</text>
</comment>
<protein>
    <submittedName>
        <fullName evidence="1">Uncharacterized protein</fullName>
    </submittedName>
</protein>
<name>A0A4Q7PDC4_9BACT</name>
<dbReference type="Proteomes" id="UP000292209">
    <property type="component" value="Unassembled WGS sequence"/>
</dbReference>
<organism evidence="1 2">
    <name type="scientific">Cecembia calidifontis</name>
    <dbReference type="NCBI Taxonomy" id="1187080"/>
    <lineage>
        <taxon>Bacteria</taxon>
        <taxon>Pseudomonadati</taxon>
        <taxon>Bacteroidota</taxon>
        <taxon>Cytophagia</taxon>
        <taxon>Cytophagales</taxon>
        <taxon>Cyclobacteriaceae</taxon>
        <taxon>Cecembia</taxon>
    </lineage>
</organism>
<evidence type="ECO:0000313" key="1">
    <source>
        <dbReference type="EMBL" id="RZS98366.1"/>
    </source>
</evidence>
<sequence length="50" mass="5672">MKRINCIIVILLVLNSCNSGESGKSELIIFDSELELYNDYIILPKIETRG</sequence>
<gene>
    <name evidence="1" type="ORF">BC751_4013</name>
</gene>
<proteinExistence type="predicted"/>
<dbReference type="EMBL" id="SGXG01000001">
    <property type="protein sequence ID" value="RZS98366.1"/>
    <property type="molecule type" value="Genomic_DNA"/>
</dbReference>
<evidence type="ECO:0000313" key="2">
    <source>
        <dbReference type="Proteomes" id="UP000292209"/>
    </source>
</evidence>